<dbReference type="OrthoDB" id="9797603at2"/>
<evidence type="ECO:0000313" key="4">
    <source>
        <dbReference type="Proteomes" id="UP000267081"/>
    </source>
</evidence>
<dbReference type="RefSeq" id="WP_125315454.1">
    <property type="nucleotide sequence ID" value="NZ_RSEC01000061.1"/>
</dbReference>
<reference evidence="3 4" key="1">
    <citation type="submission" date="2018-12" db="EMBL/GenBank/DDBJ databases">
        <title>Amycolatopsis eburnea sp. nov. actinomycete associate with arbuscular mycorrhiza fungal spore.</title>
        <authorList>
            <person name="Lumyong S."/>
            <person name="Chaiya L."/>
        </authorList>
    </citation>
    <scope>NUCLEOTIDE SEQUENCE [LARGE SCALE GENOMIC DNA]</scope>
    <source>
        <strain evidence="3 4">GLM-1</strain>
    </source>
</reference>
<comment type="caution">
    <text evidence="3">The sequence shown here is derived from an EMBL/GenBank/DDBJ whole genome shotgun (WGS) entry which is preliminary data.</text>
</comment>
<evidence type="ECO:0000256" key="1">
    <source>
        <dbReference type="SAM" id="MobiDB-lite"/>
    </source>
</evidence>
<dbReference type="PANTHER" id="PTHR21310:SF42">
    <property type="entry name" value="BIFUNCTIONAL AAC_APH"/>
    <property type="match status" value="1"/>
</dbReference>
<dbReference type="Gene3D" id="3.30.200.20">
    <property type="entry name" value="Phosphorylase Kinase, domain 1"/>
    <property type="match status" value="1"/>
</dbReference>
<gene>
    <name evidence="3" type="ORF">EIY87_41570</name>
</gene>
<dbReference type="InterPro" id="IPR002575">
    <property type="entry name" value="Aminoglycoside_PTrfase"/>
</dbReference>
<keyword evidence="4" id="KW-1185">Reference proteome</keyword>
<organism evidence="3 4">
    <name type="scientific">Amycolatopsis eburnea</name>
    <dbReference type="NCBI Taxonomy" id="2267691"/>
    <lineage>
        <taxon>Bacteria</taxon>
        <taxon>Bacillati</taxon>
        <taxon>Actinomycetota</taxon>
        <taxon>Actinomycetes</taxon>
        <taxon>Pseudonocardiales</taxon>
        <taxon>Pseudonocardiaceae</taxon>
        <taxon>Amycolatopsis</taxon>
    </lineage>
</organism>
<feature type="region of interest" description="Disordered" evidence="1">
    <location>
        <begin position="290"/>
        <end position="310"/>
    </location>
</feature>
<dbReference type="GO" id="GO:0016740">
    <property type="term" value="F:transferase activity"/>
    <property type="evidence" value="ECO:0007669"/>
    <property type="project" value="UniProtKB-KW"/>
</dbReference>
<dbReference type="PANTHER" id="PTHR21310">
    <property type="entry name" value="AMINOGLYCOSIDE PHOSPHOTRANSFERASE-RELATED-RELATED"/>
    <property type="match status" value="1"/>
</dbReference>
<sequence>MARMHADEHAIDTALVRRLVDGQFPRWAGLPLTPLASGGTVNAVYRLDGSLTVRLPLTAGGAGDIAKERRALATLGELPVAVPAVVAVGEPAEGYPWRWAVHGWLDGTPAREGHLAPARDLAEFVRALRAHPPDGPPTRRGKPLSDVDTATRRAIEELRGTGEPFDAEAALAVWAEALEAPQWTGPPCRLHGDLMPSNLLLRDGRLSGVLDWATAGAGDPAADLIPAWNLLTADTRGTFRDEVGGDDATWARGRGRALSMAVIQLPYYRHTNPVISANARYVLTELGCRPAPRSATAPRGSSGRAPNTTP</sequence>
<dbReference type="EMBL" id="RSEC01000061">
    <property type="protein sequence ID" value="RSD09519.1"/>
    <property type="molecule type" value="Genomic_DNA"/>
</dbReference>
<evidence type="ECO:0000259" key="2">
    <source>
        <dbReference type="Pfam" id="PF01636"/>
    </source>
</evidence>
<proteinExistence type="predicted"/>
<dbReference type="Pfam" id="PF01636">
    <property type="entry name" value="APH"/>
    <property type="match status" value="1"/>
</dbReference>
<dbReference type="Gene3D" id="3.90.1200.10">
    <property type="match status" value="1"/>
</dbReference>
<dbReference type="SUPFAM" id="SSF56112">
    <property type="entry name" value="Protein kinase-like (PK-like)"/>
    <property type="match status" value="1"/>
</dbReference>
<name>A0A427SY34_9PSEU</name>
<dbReference type="InterPro" id="IPR011009">
    <property type="entry name" value="Kinase-like_dom_sf"/>
</dbReference>
<evidence type="ECO:0000313" key="3">
    <source>
        <dbReference type="EMBL" id="RSD09519.1"/>
    </source>
</evidence>
<feature type="domain" description="Aminoglycoside phosphotransferase" evidence="2">
    <location>
        <begin position="37"/>
        <end position="254"/>
    </location>
</feature>
<accession>A0A427SY34</accession>
<dbReference type="AlphaFoldDB" id="A0A427SY34"/>
<dbReference type="InterPro" id="IPR051678">
    <property type="entry name" value="AGP_Transferase"/>
</dbReference>
<dbReference type="CDD" id="cd05155">
    <property type="entry name" value="APH_ChoK_like_1"/>
    <property type="match status" value="1"/>
</dbReference>
<protein>
    <submittedName>
        <fullName evidence="3">Aminoglycoside phosphotransferase family protein</fullName>
    </submittedName>
</protein>
<dbReference type="Proteomes" id="UP000267081">
    <property type="component" value="Unassembled WGS sequence"/>
</dbReference>
<keyword evidence="3" id="KW-0808">Transferase</keyword>